<feature type="compositionally biased region" description="Acidic residues" evidence="3">
    <location>
        <begin position="650"/>
        <end position="662"/>
    </location>
</feature>
<dbReference type="PANTHER" id="PTHR46116:SF15">
    <property type="entry name" value="(E3-INDEPENDENT) E2 UBIQUITIN-CONJUGATING ENZYME"/>
    <property type="match status" value="1"/>
</dbReference>
<proteinExistence type="predicted"/>
<accession>A0A1Y2IWA4</accession>
<dbReference type="Gene3D" id="3.10.110.10">
    <property type="entry name" value="Ubiquitin Conjugating Enzyme"/>
    <property type="match status" value="1"/>
</dbReference>
<evidence type="ECO:0000256" key="2">
    <source>
        <dbReference type="ARBA" id="ARBA00022786"/>
    </source>
</evidence>
<protein>
    <recommendedName>
        <fullName evidence="4">UBC core domain-containing protein</fullName>
    </recommendedName>
</protein>
<name>A0A1Y2IWA4_TRAC3</name>
<reference evidence="5 6" key="1">
    <citation type="journal article" date="2015" name="Biotechnol. Biofuels">
        <title>Enhanced degradation of softwood versus hardwood by the white-rot fungus Pycnoporus coccineus.</title>
        <authorList>
            <person name="Couturier M."/>
            <person name="Navarro D."/>
            <person name="Chevret D."/>
            <person name="Henrissat B."/>
            <person name="Piumi F."/>
            <person name="Ruiz-Duenas F.J."/>
            <person name="Martinez A.T."/>
            <person name="Grigoriev I.V."/>
            <person name="Riley R."/>
            <person name="Lipzen A."/>
            <person name="Berrin J.G."/>
            <person name="Master E.R."/>
            <person name="Rosso M.N."/>
        </authorList>
    </citation>
    <scope>NUCLEOTIDE SEQUENCE [LARGE SCALE GENOMIC DNA]</scope>
    <source>
        <strain evidence="5 6">BRFM310</strain>
    </source>
</reference>
<evidence type="ECO:0000256" key="1">
    <source>
        <dbReference type="ARBA" id="ARBA00022679"/>
    </source>
</evidence>
<organism evidence="5 6">
    <name type="scientific">Trametes coccinea (strain BRFM310)</name>
    <name type="common">Pycnoporus coccineus</name>
    <dbReference type="NCBI Taxonomy" id="1353009"/>
    <lineage>
        <taxon>Eukaryota</taxon>
        <taxon>Fungi</taxon>
        <taxon>Dikarya</taxon>
        <taxon>Basidiomycota</taxon>
        <taxon>Agaricomycotina</taxon>
        <taxon>Agaricomycetes</taxon>
        <taxon>Polyporales</taxon>
        <taxon>Polyporaceae</taxon>
        <taxon>Trametes</taxon>
    </lineage>
</organism>
<dbReference type="EMBL" id="KZ084096">
    <property type="protein sequence ID" value="OSD04501.1"/>
    <property type="molecule type" value="Genomic_DNA"/>
</dbReference>
<dbReference type="InterPro" id="IPR057733">
    <property type="entry name" value="UBE2O-like_SH3-B"/>
</dbReference>
<keyword evidence="6" id="KW-1185">Reference proteome</keyword>
<dbReference type="AlphaFoldDB" id="A0A1Y2IWA4"/>
<dbReference type="STRING" id="1353009.A0A1Y2IWA4"/>
<dbReference type="OrthoDB" id="1926878at2759"/>
<keyword evidence="1" id="KW-0808">Transferase</keyword>
<gene>
    <name evidence="5" type="ORF">PYCCODRAFT_1386604</name>
</gene>
<evidence type="ECO:0000256" key="3">
    <source>
        <dbReference type="SAM" id="MobiDB-lite"/>
    </source>
</evidence>
<dbReference type="Proteomes" id="UP000193067">
    <property type="component" value="Unassembled WGS sequence"/>
</dbReference>
<dbReference type="GO" id="GO:0061631">
    <property type="term" value="F:ubiquitin conjugating enzyme activity"/>
    <property type="evidence" value="ECO:0007669"/>
    <property type="project" value="TreeGrafter"/>
</dbReference>
<feature type="compositionally biased region" description="Low complexity" evidence="3">
    <location>
        <begin position="613"/>
        <end position="634"/>
    </location>
</feature>
<dbReference type="InterPro" id="IPR016135">
    <property type="entry name" value="UBQ-conjugating_enzyme/RWD"/>
</dbReference>
<dbReference type="CDD" id="cd23837">
    <property type="entry name" value="UBCc_UBE2O"/>
    <property type="match status" value="1"/>
</dbReference>
<feature type="domain" description="UBC core" evidence="4">
    <location>
        <begin position="692"/>
        <end position="855"/>
    </location>
</feature>
<dbReference type="Pfam" id="PF00179">
    <property type="entry name" value="UQ_con"/>
    <property type="match status" value="1"/>
</dbReference>
<dbReference type="SMART" id="SM00212">
    <property type="entry name" value="UBCc"/>
    <property type="match status" value="1"/>
</dbReference>
<feature type="compositionally biased region" description="Acidic residues" evidence="3">
    <location>
        <begin position="561"/>
        <end position="589"/>
    </location>
</feature>
<feature type="region of interest" description="Disordered" evidence="3">
    <location>
        <begin position="558"/>
        <end position="666"/>
    </location>
</feature>
<dbReference type="PROSITE" id="PS50127">
    <property type="entry name" value="UBC_2"/>
    <property type="match status" value="1"/>
</dbReference>
<sequence length="951" mass="105480">MAPNTQKRAAAKFYQEDIVRRKDDPNAYGVVLRCWQDAEDMPPPGDHIDPLMRPLVQGEVGVSYFPKPVREIVSEDILELVDRLYQPGDLLKRSVDDVKSGVVTNTTVRARLDHAVSGQPIPGWKTMEEVESAVDIDMGEYVIYNDWVGQVVEMFDESLVEVPGGNLVRLPELSARLAVGEKGADILPQPMSSVSGILGFLLGGTRPSDRDTVVSVKHTVIAVAWLAINQSLTPQEAEARPRPQRYWYGADLGKLTTVTRRAEEAMRVGDRVRLKDGSGPVTKHGRTSDGQGLIEVDTLVVQETRTTVDVLWQDGTRETIDAKQTVPYLNPDEYDCWPGDHVLWKTEDEKRHVVVQSVNAQDRTAYVRVVETGAIELASVLELDPHGTGDWSALAPAAADGLGVRRGDFVFIHREGTTNGAKPPMVPRIGEVEEWVREPPTVGPTGQLGGWRREMAEIGARIAEQRGTEGAVEELPIRRPQKGDASLNWFGEVLDLRLDGTIEVILPNEDTVVVPLERLTRLYDSAEQLEDMWGDDEGTIEEGEDVEVWEMDQDGHWVEGTLDDDDEDEWESADEEIDEDVDDEDDMDVEPIPGGGDWSPSNDTVIPPLHVDAPMAVDSAAAAAAPPSSSEPPSTTGRPKSPDVPQDAAASEENEHEPEEPADTPWKRFEVLPAAPVDHAFYNTPPAQHTRQFMARMSKEYKALQSSLPDSIIVRAFEDRTDLLRSLIIGPENTPYEDAPFVIDWMLDANFPQSPPIAHFLSWTNGNGRVNPNLYEEGKVCLSILGTWAGDKSESWSASRSSLLQALVSIQGLVLVKEPWFCEPAYEKLRGTEDGIVNSRLYSEKAYVLSRGFVRRALEIPLGGLEAELRWFYYTNGKLRKVLDDARALIEKSRATREVEELPEADRERAVPRLSSGGIITLERTLAKLQALWDAYEKTRAEGEGAEGARP</sequence>
<keyword evidence="2" id="KW-0833">Ubl conjugation pathway</keyword>
<dbReference type="FunFam" id="3.10.110.10:FF:000094">
    <property type="entry name" value="Probable ubiquitin-conjugating enzyme E2 23"/>
    <property type="match status" value="1"/>
</dbReference>
<evidence type="ECO:0000259" key="4">
    <source>
        <dbReference type="PROSITE" id="PS50127"/>
    </source>
</evidence>
<dbReference type="InterPro" id="IPR000608">
    <property type="entry name" value="UBC"/>
</dbReference>
<dbReference type="SUPFAM" id="SSF54495">
    <property type="entry name" value="UBC-like"/>
    <property type="match status" value="1"/>
</dbReference>
<evidence type="ECO:0000313" key="5">
    <source>
        <dbReference type="EMBL" id="OSD04501.1"/>
    </source>
</evidence>
<evidence type="ECO:0000313" key="6">
    <source>
        <dbReference type="Proteomes" id="UP000193067"/>
    </source>
</evidence>
<dbReference type="PANTHER" id="PTHR46116">
    <property type="entry name" value="(E3-INDEPENDENT) E2 UBIQUITIN-CONJUGATING ENZYME"/>
    <property type="match status" value="1"/>
</dbReference>
<dbReference type="Pfam" id="PF23043">
    <property type="entry name" value="SH3-B_UBE2O"/>
    <property type="match status" value="1"/>
</dbReference>